<feature type="region of interest" description="Disordered" evidence="1">
    <location>
        <begin position="96"/>
        <end position="118"/>
    </location>
</feature>
<accession>A0A371E6W4</accession>
<keyword evidence="3" id="KW-1185">Reference proteome</keyword>
<feature type="compositionally biased region" description="Low complexity" evidence="1">
    <location>
        <begin position="7"/>
        <end position="18"/>
    </location>
</feature>
<reference evidence="2" key="1">
    <citation type="submission" date="2018-05" db="EMBL/GenBank/DDBJ databases">
        <title>Draft genome of Mucuna pruriens seed.</title>
        <authorList>
            <person name="Nnadi N.E."/>
            <person name="Vos R."/>
            <person name="Hasami M.H."/>
            <person name="Devisetty U.K."/>
            <person name="Aguiy J.C."/>
        </authorList>
    </citation>
    <scope>NUCLEOTIDE SEQUENCE [LARGE SCALE GENOMIC DNA]</scope>
    <source>
        <strain evidence="2">JCA_2017</strain>
    </source>
</reference>
<dbReference type="Proteomes" id="UP000257109">
    <property type="component" value="Unassembled WGS sequence"/>
</dbReference>
<evidence type="ECO:0000313" key="2">
    <source>
        <dbReference type="EMBL" id="RDX61749.1"/>
    </source>
</evidence>
<comment type="caution">
    <text evidence="2">The sequence shown here is derived from an EMBL/GenBank/DDBJ whole genome shotgun (WGS) entry which is preliminary data.</text>
</comment>
<feature type="region of interest" description="Disordered" evidence="1">
    <location>
        <begin position="1"/>
        <end position="44"/>
    </location>
</feature>
<dbReference type="EMBL" id="QJKJ01015940">
    <property type="protein sequence ID" value="RDX61749.1"/>
    <property type="molecule type" value="Genomic_DNA"/>
</dbReference>
<feature type="compositionally biased region" description="Low complexity" evidence="1">
    <location>
        <begin position="28"/>
        <end position="44"/>
    </location>
</feature>
<proteinExistence type="predicted"/>
<protein>
    <submittedName>
        <fullName evidence="2">Uncharacterized protein</fullName>
    </submittedName>
</protein>
<gene>
    <name evidence="2" type="ORF">CR513_59995</name>
</gene>
<dbReference type="STRING" id="157652.A0A371E6W4"/>
<feature type="non-terminal residue" evidence="2">
    <location>
        <position position="1"/>
    </location>
</feature>
<evidence type="ECO:0000256" key="1">
    <source>
        <dbReference type="SAM" id="MobiDB-lite"/>
    </source>
</evidence>
<organism evidence="2 3">
    <name type="scientific">Mucuna pruriens</name>
    <name type="common">Velvet bean</name>
    <name type="synonym">Dolichos pruriens</name>
    <dbReference type="NCBI Taxonomy" id="157652"/>
    <lineage>
        <taxon>Eukaryota</taxon>
        <taxon>Viridiplantae</taxon>
        <taxon>Streptophyta</taxon>
        <taxon>Embryophyta</taxon>
        <taxon>Tracheophyta</taxon>
        <taxon>Spermatophyta</taxon>
        <taxon>Magnoliopsida</taxon>
        <taxon>eudicotyledons</taxon>
        <taxon>Gunneridae</taxon>
        <taxon>Pentapetalae</taxon>
        <taxon>rosids</taxon>
        <taxon>fabids</taxon>
        <taxon>Fabales</taxon>
        <taxon>Fabaceae</taxon>
        <taxon>Papilionoideae</taxon>
        <taxon>50 kb inversion clade</taxon>
        <taxon>NPAAA clade</taxon>
        <taxon>indigoferoid/millettioid clade</taxon>
        <taxon>Phaseoleae</taxon>
        <taxon>Mucuna</taxon>
    </lineage>
</organism>
<sequence length="118" mass="12152">MALFGSTPPTAAPAEAPAPTKPEKNVRAGAADSPSGASGTSADASVAVSLNRQTVKGVTVTISVAIIVSCLWIEDKEAMVEVEGEKEVVKPMAERVERGKRREGRGMRGGTTNLSSGE</sequence>
<dbReference type="AlphaFoldDB" id="A0A371E6W4"/>
<name>A0A371E6W4_MUCPR</name>
<evidence type="ECO:0000313" key="3">
    <source>
        <dbReference type="Proteomes" id="UP000257109"/>
    </source>
</evidence>